<dbReference type="PANTHER" id="PTHR43610:SF1">
    <property type="entry name" value="N-ACETYLTRANSFERASE DOMAIN-CONTAINING PROTEIN"/>
    <property type="match status" value="1"/>
</dbReference>
<organism evidence="2 3">
    <name type="scientific">Amycolatopsis magusensis</name>
    <dbReference type="NCBI Taxonomy" id="882444"/>
    <lineage>
        <taxon>Bacteria</taxon>
        <taxon>Bacillati</taxon>
        <taxon>Actinomycetota</taxon>
        <taxon>Actinomycetes</taxon>
        <taxon>Pseudonocardiales</taxon>
        <taxon>Pseudonocardiaceae</taxon>
        <taxon>Amycolatopsis</taxon>
    </lineage>
</organism>
<dbReference type="SUPFAM" id="SSF55729">
    <property type="entry name" value="Acyl-CoA N-acyltransferases (Nat)"/>
    <property type="match status" value="1"/>
</dbReference>
<dbReference type="PANTHER" id="PTHR43610">
    <property type="entry name" value="BLL6696 PROTEIN"/>
    <property type="match status" value="1"/>
</dbReference>
<protein>
    <submittedName>
        <fullName evidence="2">RimJ/RimL family protein N-acetyltransferase</fullName>
    </submittedName>
</protein>
<dbReference type="PROSITE" id="PS51186">
    <property type="entry name" value="GNAT"/>
    <property type="match status" value="1"/>
</dbReference>
<dbReference type="Gene3D" id="3.40.630.30">
    <property type="match status" value="1"/>
</dbReference>
<evidence type="ECO:0000313" key="2">
    <source>
        <dbReference type="EMBL" id="MBP2182471.1"/>
    </source>
</evidence>
<feature type="domain" description="N-acetyltransferase" evidence="1">
    <location>
        <begin position="37"/>
        <end position="199"/>
    </location>
</feature>
<proteinExistence type="predicted"/>
<dbReference type="InterPro" id="IPR000182">
    <property type="entry name" value="GNAT_dom"/>
</dbReference>
<dbReference type="RefSeq" id="WP_245369386.1">
    <property type="nucleotide sequence ID" value="NZ_JAGGMS010000001.1"/>
</dbReference>
<sequence length="204" mass="22727">MASTVIGVRRGTGMWSSDRVIDIRPLRDQPDLAGDLVTLRPLGESHLDGVWGVLHDPETMRLTGTHAEFTRDQVRGYLAGRAGVHDRADYAVVRNTDGGYLGEVVLMDLDEDNRSMNFRIALGGHAFGQGYGTEATRLIVAFGLDTVGLHRIGLEVYDFNPRARRVYEKCGFVREGVLRDALFWEGEWHDAVQMSILESDPRLG</sequence>
<gene>
    <name evidence="2" type="ORF">JOM49_003997</name>
</gene>
<dbReference type="Pfam" id="PF13302">
    <property type="entry name" value="Acetyltransf_3"/>
    <property type="match status" value="1"/>
</dbReference>
<evidence type="ECO:0000259" key="1">
    <source>
        <dbReference type="PROSITE" id="PS51186"/>
    </source>
</evidence>
<dbReference type="EMBL" id="JAGGMS010000001">
    <property type="protein sequence ID" value="MBP2182471.1"/>
    <property type="molecule type" value="Genomic_DNA"/>
</dbReference>
<dbReference type="InterPro" id="IPR016181">
    <property type="entry name" value="Acyl_CoA_acyltransferase"/>
</dbReference>
<reference evidence="2 3" key="1">
    <citation type="submission" date="2021-03" db="EMBL/GenBank/DDBJ databases">
        <title>Sequencing the genomes of 1000 actinobacteria strains.</title>
        <authorList>
            <person name="Klenk H.-P."/>
        </authorList>
    </citation>
    <scope>NUCLEOTIDE SEQUENCE [LARGE SCALE GENOMIC DNA]</scope>
    <source>
        <strain evidence="2 3">DSM 45510</strain>
    </source>
</reference>
<keyword evidence="3" id="KW-1185">Reference proteome</keyword>
<dbReference type="Proteomes" id="UP000741013">
    <property type="component" value="Unassembled WGS sequence"/>
</dbReference>
<name>A0ABS4PV72_9PSEU</name>
<evidence type="ECO:0000313" key="3">
    <source>
        <dbReference type="Proteomes" id="UP000741013"/>
    </source>
</evidence>
<accession>A0ABS4PV72</accession>
<comment type="caution">
    <text evidence="2">The sequence shown here is derived from an EMBL/GenBank/DDBJ whole genome shotgun (WGS) entry which is preliminary data.</text>
</comment>